<keyword evidence="2" id="KW-0238">DNA-binding</keyword>
<evidence type="ECO:0000256" key="2">
    <source>
        <dbReference type="ARBA" id="ARBA00023125"/>
    </source>
</evidence>
<dbReference type="EMBL" id="SZVO01000010">
    <property type="protein sequence ID" value="TKT90381.1"/>
    <property type="molecule type" value="Genomic_DNA"/>
</dbReference>
<dbReference type="Proteomes" id="UP000304900">
    <property type="component" value="Unassembled WGS sequence"/>
</dbReference>
<keyword evidence="6" id="KW-1185">Reference proteome</keyword>
<gene>
    <name evidence="5" type="ORF">FDK13_21860</name>
</gene>
<reference evidence="5 6" key="1">
    <citation type="submission" date="2019-05" db="EMBL/GenBank/DDBJ databases">
        <title>Dyadobacter AR-3-8 sp. nov., isolated from arctic soil.</title>
        <authorList>
            <person name="Chaudhary D.K."/>
        </authorList>
    </citation>
    <scope>NUCLEOTIDE SEQUENCE [LARGE SCALE GENOMIC DNA]</scope>
    <source>
        <strain evidence="5 6">AR-3-8</strain>
    </source>
</reference>
<dbReference type="GO" id="GO:0043565">
    <property type="term" value="F:sequence-specific DNA binding"/>
    <property type="evidence" value="ECO:0007669"/>
    <property type="project" value="InterPro"/>
</dbReference>
<comment type="caution">
    <text evidence="5">The sequence shown here is derived from an EMBL/GenBank/DDBJ whole genome shotgun (WGS) entry which is preliminary data.</text>
</comment>
<dbReference type="SMART" id="SM00342">
    <property type="entry name" value="HTH_ARAC"/>
    <property type="match status" value="1"/>
</dbReference>
<keyword evidence="3" id="KW-0804">Transcription</keyword>
<evidence type="ECO:0000259" key="4">
    <source>
        <dbReference type="PROSITE" id="PS01124"/>
    </source>
</evidence>
<dbReference type="OrthoDB" id="643086at2"/>
<sequence>MDIPKPHPINTIAEYHRFMALPKPENPLVSVVKFEDIKRQPNHCPGSIIHNFYSIALKKNFTAKMKYGQQDFDFDEGVMHFMSPKQVLTMQASSDEDFKHSGWLLLIHPDFLWNTPLSKKIKEYGYFNYNVNEALHLSEKEEMLITEIIEKIAHEYHTNIDNFSQNVIIAQIELLLTYSERFYQRQFITRKKVNHSILNQLDTFITAYFSEKSLADKGIPSVQFIAEQLNISPNYLSRLLQLLTGQSTKTFIHDKLIDLAKEKLSTTDLPVNEIAYSLGFEHSQSFNKLFKNKTKTSPLEFRQSFNLQRKVEDR</sequence>
<dbReference type="Pfam" id="PF12833">
    <property type="entry name" value="HTH_18"/>
    <property type="match status" value="1"/>
</dbReference>
<evidence type="ECO:0000313" key="6">
    <source>
        <dbReference type="Proteomes" id="UP000304900"/>
    </source>
</evidence>
<evidence type="ECO:0000256" key="1">
    <source>
        <dbReference type="ARBA" id="ARBA00023015"/>
    </source>
</evidence>
<dbReference type="PANTHER" id="PTHR43280:SF32">
    <property type="entry name" value="TRANSCRIPTIONAL REGULATORY PROTEIN"/>
    <property type="match status" value="1"/>
</dbReference>
<evidence type="ECO:0000256" key="3">
    <source>
        <dbReference type="ARBA" id="ARBA00023163"/>
    </source>
</evidence>
<organism evidence="5 6">
    <name type="scientific">Dyadobacter frigoris</name>
    <dbReference type="NCBI Taxonomy" id="2576211"/>
    <lineage>
        <taxon>Bacteria</taxon>
        <taxon>Pseudomonadati</taxon>
        <taxon>Bacteroidota</taxon>
        <taxon>Cytophagia</taxon>
        <taxon>Cytophagales</taxon>
        <taxon>Spirosomataceae</taxon>
        <taxon>Dyadobacter</taxon>
    </lineage>
</organism>
<dbReference type="InterPro" id="IPR009057">
    <property type="entry name" value="Homeodomain-like_sf"/>
</dbReference>
<evidence type="ECO:0000313" key="5">
    <source>
        <dbReference type="EMBL" id="TKT90381.1"/>
    </source>
</evidence>
<protein>
    <submittedName>
        <fullName evidence="5">Helix-turn-helix domain-containing protein</fullName>
    </submittedName>
</protein>
<name>A0A4U6D2S0_9BACT</name>
<dbReference type="PROSITE" id="PS01124">
    <property type="entry name" value="HTH_ARAC_FAMILY_2"/>
    <property type="match status" value="1"/>
</dbReference>
<dbReference type="SUPFAM" id="SSF46689">
    <property type="entry name" value="Homeodomain-like"/>
    <property type="match status" value="1"/>
</dbReference>
<dbReference type="AlphaFoldDB" id="A0A4U6D2S0"/>
<proteinExistence type="predicted"/>
<dbReference type="InterPro" id="IPR018060">
    <property type="entry name" value="HTH_AraC"/>
</dbReference>
<accession>A0A4U6D2S0</accession>
<dbReference type="Gene3D" id="1.10.10.60">
    <property type="entry name" value="Homeodomain-like"/>
    <property type="match status" value="1"/>
</dbReference>
<dbReference type="GO" id="GO:0003700">
    <property type="term" value="F:DNA-binding transcription factor activity"/>
    <property type="evidence" value="ECO:0007669"/>
    <property type="project" value="InterPro"/>
</dbReference>
<dbReference type="PANTHER" id="PTHR43280">
    <property type="entry name" value="ARAC-FAMILY TRANSCRIPTIONAL REGULATOR"/>
    <property type="match status" value="1"/>
</dbReference>
<feature type="domain" description="HTH araC/xylS-type" evidence="4">
    <location>
        <begin position="199"/>
        <end position="304"/>
    </location>
</feature>
<keyword evidence="1" id="KW-0805">Transcription regulation</keyword>
<dbReference type="RefSeq" id="WP_137342143.1">
    <property type="nucleotide sequence ID" value="NZ_BSQH01000036.1"/>
</dbReference>